<dbReference type="Pfam" id="PF01053">
    <property type="entry name" value="Cys_Met_Meta_PP"/>
    <property type="match status" value="1"/>
</dbReference>
<dbReference type="Gene3D" id="3.90.1150.10">
    <property type="entry name" value="Aspartate Aminotransferase, domain 1"/>
    <property type="match status" value="1"/>
</dbReference>
<evidence type="ECO:0000256" key="2">
    <source>
        <dbReference type="ARBA" id="ARBA00008667"/>
    </source>
</evidence>
<evidence type="ECO:0000256" key="1">
    <source>
        <dbReference type="ARBA" id="ARBA00001933"/>
    </source>
</evidence>
<dbReference type="Proteomes" id="UP000337909">
    <property type="component" value="Unassembled WGS sequence"/>
</dbReference>
<accession>A0A5E7FRA4</accession>
<dbReference type="NCBIfam" id="TIGR01328">
    <property type="entry name" value="met_gam_lyase"/>
    <property type="match status" value="1"/>
</dbReference>
<name>A0A5E7FRA4_PSEFL</name>
<proteinExistence type="inferred from homology"/>
<organism evidence="10 11">
    <name type="scientific">Pseudomonas fluorescens</name>
    <dbReference type="NCBI Taxonomy" id="294"/>
    <lineage>
        <taxon>Bacteria</taxon>
        <taxon>Pseudomonadati</taxon>
        <taxon>Pseudomonadota</taxon>
        <taxon>Gammaproteobacteria</taxon>
        <taxon>Pseudomonadales</taxon>
        <taxon>Pseudomonadaceae</taxon>
        <taxon>Pseudomonas</taxon>
    </lineage>
</organism>
<evidence type="ECO:0000313" key="10">
    <source>
        <dbReference type="EMBL" id="VVO41780.1"/>
    </source>
</evidence>
<dbReference type="InterPro" id="IPR054542">
    <property type="entry name" value="Cys_met_metab_PP"/>
</dbReference>
<dbReference type="PIRSF" id="PIRSF001434">
    <property type="entry name" value="CGS"/>
    <property type="match status" value="1"/>
</dbReference>
<dbReference type="AlphaFoldDB" id="A0A5E7FRA4"/>
<evidence type="ECO:0000313" key="11">
    <source>
        <dbReference type="Proteomes" id="UP000337909"/>
    </source>
</evidence>
<dbReference type="EC" id="4.4.1.11" evidence="3"/>
<dbReference type="SUPFAM" id="SSF53383">
    <property type="entry name" value="PLP-dependent transferases"/>
    <property type="match status" value="1"/>
</dbReference>
<dbReference type="Gene3D" id="3.40.640.10">
    <property type="entry name" value="Type I PLP-dependent aspartate aminotransferase-like (Major domain)"/>
    <property type="match status" value="1"/>
</dbReference>
<keyword evidence="5 8" id="KW-0663">Pyridoxal phosphate</keyword>
<dbReference type="GO" id="GO:0030170">
    <property type="term" value="F:pyridoxal phosphate binding"/>
    <property type="evidence" value="ECO:0007669"/>
    <property type="project" value="InterPro"/>
</dbReference>
<sequence length="449" mass="48475">MSHKNKDLGFSTRAIHHGYDPLDNKGALVPPIYLTATFAFPSAEYGAGCFSGEENGHFYTRISNPTLALLESRMATLEGGEAAVAFGSGMGAIAATLWTLLRPGDEILVNRTLYGCTFAFLHHGIGEFGIKVRHVDMSNLAELRDAITPATRMIYFESPSNPNMQLVDIQAVSTLARQHTDITVVVDNTFCSPYLQRPLELGADVVVHSATKYLSGHGDITAGIAITSKALADRIRLEGLKDMTGAVMSPQDAFLLMRGLKTLALRMDRHCSNAQGIAEYLQRHPAVEWVAYPGLRSFAQYELASRQMKGPGGMIAFELKGGIETGRQFMNALNLFSRAVSLGDAESLAQHPASMTHSTYTPEERAHHGISEGLVRLSVGLEDISDLLADIGQALETCTQGRSSRSTLDCCNGDLEAAIASNRASTGCSYKSRAKTKPLPAYADRGFGI</sequence>
<comment type="catalytic activity">
    <reaction evidence="7">
        <text>L-methionine + H2O = methanethiol + 2-oxobutanoate + NH4(+)</text>
        <dbReference type="Rhea" id="RHEA:23800"/>
        <dbReference type="ChEBI" id="CHEBI:15377"/>
        <dbReference type="ChEBI" id="CHEBI:16007"/>
        <dbReference type="ChEBI" id="CHEBI:16763"/>
        <dbReference type="ChEBI" id="CHEBI:28938"/>
        <dbReference type="ChEBI" id="CHEBI:57844"/>
        <dbReference type="EC" id="4.4.1.11"/>
    </reaction>
</comment>
<dbReference type="CDD" id="cd00614">
    <property type="entry name" value="CGS_like"/>
    <property type="match status" value="1"/>
</dbReference>
<dbReference type="GO" id="GO:0018826">
    <property type="term" value="F:methionine gamma-lyase activity"/>
    <property type="evidence" value="ECO:0007669"/>
    <property type="project" value="UniProtKB-EC"/>
</dbReference>
<dbReference type="InterPro" id="IPR006237">
    <property type="entry name" value="L-Met_gamma_lys"/>
</dbReference>
<evidence type="ECO:0000256" key="3">
    <source>
        <dbReference type="ARBA" id="ARBA00012222"/>
    </source>
</evidence>
<gene>
    <name evidence="10" type="primary">mdeA</name>
    <name evidence="10" type="ORF">PS691_05809</name>
</gene>
<protein>
    <recommendedName>
        <fullName evidence="4">L-methionine gamma-lyase</fullName>
        <ecNumber evidence="3">4.4.1.11</ecNumber>
    </recommendedName>
</protein>
<comment type="similarity">
    <text evidence="2">Belongs to the trans-sulfuration enzymes family. L-methionine gamma-lyase subfamily.</text>
</comment>
<evidence type="ECO:0000256" key="9">
    <source>
        <dbReference type="RuleBase" id="RU362118"/>
    </source>
</evidence>
<dbReference type="PANTHER" id="PTHR11808:SF80">
    <property type="entry name" value="CYSTATHIONINE GAMMA-LYASE"/>
    <property type="match status" value="1"/>
</dbReference>
<dbReference type="PROSITE" id="PS00868">
    <property type="entry name" value="CYS_MET_METAB_PP"/>
    <property type="match status" value="1"/>
</dbReference>
<dbReference type="InterPro" id="IPR015422">
    <property type="entry name" value="PyrdxlP-dep_Trfase_small"/>
</dbReference>
<keyword evidence="6 10" id="KW-0456">Lyase</keyword>
<evidence type="ECO:0000256" key="4">
    <source>
        <dbReference type="ARBA" id="ARBA00019040"/>
    </source>
</evidence>
<reference evidence="10 11" key="1">
    <citation type="submission" date="2019-09" db="EMBL/GenBank/DDBJ databases">
        <authorList>
            <person name="Chandra G."/>
            <person name="Truman W A."/>
        </authorList>
    </citation>
    <scope>NUCLEOTIDE SEQUENCE [LARGE SCALE GENOMIC DNA]</scope>
    <source>
        <strain evidence="10">PS691</strain>
    </source>
</reference>
<dbReference type="FunFam" id="3.90.1150.10:FF:000033">
    <property type="entry name" value="Cystathionine gamma-synthase"/>
    <property type="match status" value="1"/>
</dbReference>
<dbReference type="NCBIfam" id="NF005695">
    <property type="entry name" value="PRK07503.1"/>
    <property type="match status" value="1"/>
</dbReference>
<evidence type="ECO:0000256" key="8">
    <source>
        <dbReference type="PIRSR" id="PIRSR001434-2"/>
    </source>
</evidence>
<dbReference type="FunFam" id="3.40.640.10:FF:000046">
    <property type="entry name" value="Cystathionine gamma-lyase"/>
    <property type="match status" value="1"/>
</dbReference>
<dbReference type="InterPro" id="IPR015424">
    <property type="entry name" value="PyrdxlP-dep_Trfase"/>
</dbReference>
<dbReference type="PANTHER" id="PTHR11808">
    <property type="entry name" value="TRANS-SULFURATION ENZYME FAMILY MEMBER"/>
    <property type="match status" value="1"/>
</dbReference>
<evidence type="ECO:0000256" key="7">
    <source>
        <dbReference type="ARBA" id="ARBA00049180"/>
    </source>
</evidence>
<dbReference type="GO" id="GO:0005737">
    <property type="term" value="C:cytoplasm"/>
    <property type="evidence" value="ECO:0007669"/>
    <property type="project" value="TreeGrafter"/>
</dbReference>
<evidence type="ECO:0000256" key="6">
    <source>
        <dbReference type="ARBA" id="ARBA00023239"/>
    </source>
</evidence>
<dbReference type="GO" id="GO:0009086">
    <property type="term" value="P:methionine biosynthetic process"/>
    <property type="evidence" value="ECO:0007669"/>
    <property type="project" value="UniProtKB-ARBA"/>
</dbReference>
<dbReference type="InterPro" id="IPR015421">
    <property type="entry name" value="PyrdxlP-dep_Trfase_major"/>
</dbReference>
<dbReference type="EMBL" id="CABVHQ010000141">
    <property type="protein sequence ID" value="VVO41780.1"/>
    <property type="molecule type" value="Genomic_DNA"/>
</dbReference>
<dbReference type="GO" id="GO:0019346">
    <property type="term" value="P:transsulfuration"/>
    <property type="evidence" value="ECO:0007669"/>
    <property type="project" value="InterPro"/>
</dbReference>
<dbReference type="RefSeq" id="WP_150645578.1">
    <property type="nucleotide sequence ID" value="NZ_CABVHQ010000141.1"/>
</dbReference>
<comment type="cofactor">
    <cofactor evidence="1 9">
        <name>pyridoxal 5'-phosphate</name>
        <dbReference type="ChEBI" id="CHEBI:597326"/>
    </cofactor>
</comment>
<dbReference type="InterPro" id="IPR000277">
    <property type="entry name" value="Cys/Met-Metab_PyrdxlP-dep_enz"/>
</dbReference>
<dbReference type="OrthoDB" id="9805807at2"/>
<evidence type="ECO:0000256" key="5">
    <source>
        <dbReference type="ARBA" id="ARBA00022898"/>
    </source>
</evidence>
<feature type="modified residue" description="N6-(pyridoxal phosphate)lysine" evidence="8">
    <location>
        <position position="212"/>
    </location>
</feature>